<protein>
    <submittedName>
        <fullName evidence="2">Uncharacterized protein B109R</fullName>
    </submittedName>
</protein>
<dbReference type="GeneID" id="5658998"/>
<keyword evidence="1" id="KW-0472">Membrane</keyword>
<dbReference type="KEGG" id="vg:5658998"/>
<keyword evidence="1" id="KW-1133">Transmembrane helix</keyword>
<accession>A7IVY4</accession>
<proteinExistence type="predicted"/>
<name>A7IVY4_PBCVN</name>
<evidence type="ECO:0000313" key="3">
    <source>
        <dbReference type="Proteomes" id="UP000202419"/>
    </source>
</evidence>
<evidence type="ECO:0000256" key="1">
    <source>
        <dbReference type="SAM" id="Phobius"/>
    </source>
</evidence>
<evidence type="ECO:0000313" key="2">
    <source>
        <dbReference type="EMBL" id="ABT14508.1"/>
    </source>
</evidence>
<organismHost>
    <name type="scientific">Chlorella</name>
    <dbReference type="NCBI Taxonomy" id="3071"/>
</organismHost>
<keyword evidence="1" id="KW-0812">Transmembrane</keyword>
<dbReference type="RefSeq" id="YP_001497305.1">
    <property type="nucleotide sequence ID" value="NC_009898.1"/>
</dbReference>
<organism evidence="2 3">
    <name type="scientific">Paramecium bursaria Chlorella virus NY2A</name>
    <name type="common">PBCV-NY2A</name>
    <dbReference type="NCBI Taxonomy" id="46021"/>
    <lineage>
        <taxon>Viruses</taxon>
        <taxon>Varidnaviria</taxon>
        <taxon>Bamfordvirae</taxon>
        <taxon>Nucleocytoviricota</taxon>
        <taxon>Megaviricetes</taxon>
        <taxon>Algavirales</taxon>
        <taxon>Phycodnaviridae</taxon>
        <taxon>Chlorovirus</taxon>
        <taxon>Chlorovirus americanus</taxon>
    </lineage>
</organism>
<feature type="transmembrane region" description="Helical" evidence="1">
    <location>
        <begin position="7"/>
        <end position="29"/>
    </location>
</feature>
<dbReference type="Proteomes" id="UP000202419">
    <property type="component" value="Segment"/>
</dbReference>
<keyword evidence="3" id="KW-1185">Reference proteome</keyword>
<dbReference type="EMBL" id="DQ491002">
    <property type="protein sequence ID" value="ABT14508.1"/>
    <property type="molecule type" value="Genomic_DNA"/>
</dbReference>
<gene>
    <name evidence="2" type="primary">B109R</name>
    <name evidence="2" type="ORF">NY2A_B109R</name>
</gene>
<reference evidence="2 3" key="1">
    <citation type="journal article" date="2007" name="Virology">
        <title>Sequence and annotation of the 369-kb NY-2A and the 345-kb AR158 viruses that infect Chlorella NC64A.</title>
        <authorList>
            <person name="Fitzgerald L.A."/>
            <person name="Graves M.V."/>
            <person name="Li X."/>
            <person name="Feldblyum T."/>
            <person name="Nierman W.C."/>
            <person name="Van Etten J.L."/>
        </authorList>
    </citation>
    <scope>NUCLEOTIDE SEQUENCE [LARGE SCALE GENOMIC DNA]</scope>
    <source>
        <strain evidence="2 3">NY-2A</strain>
    </source>
</reference>
<sequence length="75" mass="8713">MLRYTRFLMSFGVFDTSRILSVFPMILWISEFGSSLFVIPSGNAITLGCCMFRFWQNHARRFGNRMMSSSRSDIS</sequence>
<feature type="transmembrane region" description="Helical" evidence="1">
    <location>
        <begin position="35"/>
        <end position="55"/>
    </location>
</feature>